<proteinExistence type="predicted"/>
<feature type="domain" description="Aldehyde oxidase/xanthine dehydrogenase a/b hammerhead" evidence="1">
    <location>
        <begin position="9"/>
        <end position="85"/>
    </location>
</feature>
<reference evidence="2" key="1">
    <citation type="journal article" date="2019" name="bioRxiv">
        <title>The Genome of the Zebra Mussel, Dreissena polymorpha: A Resource for Invasive Species Research.</title>
        <authorList>
            <person name="McCartney M.A."/>
            <person name="Auch B."/>
            <person name="Kono T."/>
            <person name="Mallez S."/>
            <person name="Zhang Y."/>
            <person name="Obille A."/>
            <person name="Becker A."/>
            <person name="Abrahante J.E."/>
            <person name="Garbe J."/>
            <person name="Badalamenti J.P."/>
            <person name="Herman A."/>
            <person name="Mangelson H."/>
            <person name="Liachko I."/>
            <person name="Sullivan S."/>
            <person name="Sone E.D."/>
            <person name="Koren S."/>
            <person name="Silverstein K.A.T."/>
            <person name="Beckman K.B."/>
            <person name="Gohl D.M."/>
        </authorList>
    </citation>
    <scope>NUCLEOTIDE SEQUENCE</scope>
    <source>
        <strain evidence="2">Duluth1</strain>
        <tissue evidence="2">Whole animal</tissue>
    </source>
</reference>
<dbReference type="InterPro" id="IPR000674">
    <property type="entry name" value="Ald_Oxase/Xan_DH_a/b"/>
</dbReference>
<dbReference type="Pfam" id="PF01315">
    <property type="entry name" value="Ald_Xan_dh_C"/>
    <property type="match status" value="1"/>
</dbReference>
<accession>A0A9D4LLT3</accession>
<dbReference type="GO" id="GO:0016491">
    <property type="term" value="F:oxidoreductase activity"/>
    <property type="evidence" value="ECO:0007669"/>
    <property type="project" value="InterPro"/>
</dbReference>
<dbReference type="InterPro" id="IPR036856">
    <property type="entry name" value="Ald_Oxase/Xan_DH_a/b_sf"/>
</dbReference>
<dbReference type="PANTHER" id="PTHR45444:SF3">
    <property type="entry name" value="XANTHINE DEHYDROGENASE"/>
    <property type="match status" value="1"/>
</dbReference>
<dbReference type="SUPFAM" id="SSF54665">
    <property type="entry name" value="CO dehydrogenase molybdoprotein N-domain-like"/>
    <property type="match status" value="1"/>
</dbReference>
<dbReference type="Proteomes" id="UP000828390">
    <property type="component" value="Unassembled WGS sequence"/>
</dbReference>
<dbReference type="PANTHER" id="PTHR45444">
    <property type="entry name" value="XANTHINE DEHYDROGENASE"/>
    <property type="match status" value="1"/>
</dbReference>
<keyword evidence="3" id="KW-1185">Reference proteome</keyword>
<organism evidence="2 3">
    <name type="scientific">Dreissena polymorpha</name>
    <name type="common">Zebra mussel</name>
    <name type="synonym">Mytilus polymorpha</name>
    <dbReference type="NCBI Taxonomy" id="45954"/>
    <lineage>
        <taxon>Eukaryota</taxon>
        <taxon>Metazoa</taxon>
        <taxon>Spiralia</taxon>
        <taxon>Lophotrochozoa</taxon>
        <taxon>Mollusca</taxon>
        <taxon>Bivalvia</taxon>
        <taxon>Autobranchia</taxon>
        <taxon>Heteroconchia</taxon>
        <taxon>Euheterodonta</taxon>
        <taxon>Imparidentia</taxon>
        <taxon>Neoheterodontei</taxon>
        <taxon>Myida</taxon>
        <taxon>Dreissenoidea</taxon>
        <taxon>Dreissenidae</taxon>
        <taxon>Dreissena</taxon>
    </lineage>
</organism>
<reference evidence="2" key="2">
    <citation type="submission" date="2020-11" db="EMBL/GenBank/DDBJ databases">
        <authorList>
            <person name="McCartney M.A."/>
            <person name="Auch B."/>
            <person name="Kono T."/>
            <person name="Mallez S."/>
            <person name="Becker A."/>
            <person name="Gohl D.M."/>
            <person name="Silverstein K.A.T."/>
            <person name="Koren S."/>
            <person name="Bechman K.B."/>
            <person name="Herman A."/>
            <person name="Abrahante J.E."/>
            <person name="Garbe J."/>
        </authorList>
    </citation>
    <scope>NUCLEOTIDE SEQUENCE</scope>
    <source>
        <strain evidence="2">Duluth1</strain>
        <tissue evidence="2">Whole animal</tissue>
    </source>
</reference>
<evidence type="ECO:0000313" key="2">
    <source>
        <dbReference type="EMBL" id="KAH3859136.1"/>
    </source>
</evidence>
<gene>
    <name evidence="2" type="ORF">DPMN_101852</name>
</gene>
<dbReference type="InterPro" id="IPR016208">
    <property type="entry name" value="Ald_Oxase/xanthine_DH-like"/>
</dbReference>
<evidence type="ECO:0000313" key="3">
    <source>
        <dbReference type="Proteomes" id="UP000828390"/>
    </source>
</evidence>
<comment type="caution">
    <text evidence="2">The sequence shown here is derived from an EMBL/GenBank/DDBJ whole genome shotgun (WGS) entry which is preliminary data.</text>
</comment>
<sequence>MGGMHVLQTALVSSDELYLAFVTSSKAHARILSVDPSEALAMPGVVDYVSHKDVPGHNKWGSMFPDDEKSLLRLRSVKYKYQCLKPALYLHMKNPETLKIDKDLFYLPYICAQ</sequence>
<dbReference type="GO" id="GO:0005506">
    <property type="term" value="F:iron ion binding"/>
    <property type="evidence" value="ECO:0007669"/>
    <property type="project" value="InterPro"/>
</dbReference>
<protein>
    <recommendedName>
        <fullName evidence="1">Aldehyde oxidase/xanthine dehydrogenase a/b hammerhead domain-containing protein</fullName>
    </recommendedName>
</protein>
<name>A0A9D4LLT3_DREPO</name>
<dbReference type="AlphaFoldDB" id="A0A9D4LLT3"/>
<dbReference type="Gene3D" id="3.90.1170.50">
    <property type="entry name" value="Aldehyde oxidase/xanthine dehydrogenase, a/b hammerhead"/>
    <property type="match status" value="1"/>
</dbReference>
<evidence type="ECO:0000259" key="1">
    <source>
        <dbReference type="SMART" id="SM01008"/>
    </source>
</evidence>
<dbReference type="SMART" id="SM01008">
    <property type="entry name" value="Ald_Xan_dh_C"/>
    <property type="match status" value="1"/>
</dbReference>
<dbReference type="EMBL" id="JAIWYP010000003">
    <property type="protein sequence ID" value="KAH3859136.1"/>
    <property type="molecule type" value="Genomic_DNA"/>
</dbReference>